<dbReference type="AlphaFoldDB" id="A0A7Y8KYI5"/>
<evidence type="ECO:0000313" key="1">
    <source>
        <dbReference type="EMBL" id="NWF47775.1"/>
    </source>
</evidence>
<organism evidence="1 2">
    <name type="scientific">Hydrogenophaga aromaticivorans</name>
    <dbReference type="NCBI Taxonomy" id="2610898"/>
    <lineage>
        <taxon>Bacteria</taxon>
        <taxon>Pseudomonadati</taxon>
        <taxon>Pseudomonadota</taxon>
        <taxon>Betaproteobacteria</taxon>
        <taxon>Burkholderiales</taxon>
        <taxon>Comamonadaceae</taxon>
        <taxon>Hydrogenophaga</taxon>
    </lineage>
</organism>
<evidence type="ECO:0000313" key="2">
    <source>
        <dbReference type="Proteomes" id="UP000545507"/>
    </source>
</evidence>
<dbReference type="EMBL" id="VYGV01000023">
    <property type="protein sequence ID" value="NWF47775.1"/>
    <property type="molecule type" value="Genomic_DNA"/>
</dbReference>
<accession>A0A7Y8KYI5</accession>
<protein>
    <submittedName>
        <fullName evidence="1">Uncharacterized protein</fullName>
    </submittedName>
</protein>
<sequence length="102" mass="11397">MAMETRGDRSWLKAQLLEGQRDLLPPLLNASVTRITRNGMVIQGIELSSRVQGSIKARVSQHRQTWWIAVVTEDLLASYEDLDPLEELSERQGLPGGPTNLS</sequence>
<gene>
    <name evidence="1" type="ORF">F3K02_21330</name>
</gene>
<name>A0A7Y8KYI5_9BURK</name>
<keyword evidence="2" id="KW-1185">Reference proteome</keyword>
<dbReference type="Proteomes" id="UP000545507">
    <property type="component" value="Unassembled WGS sequence"/>
</dbReference>
<dbReference type="RefSeq" id="WP_177137670.1">
    <property type="nucleotide sequence ID" value="NZ_VYGV01000023.1"/>
</dbReference>
<proteinExistence type="predicted"/>
<comment type="caution">
    <text evidence="1">The sequence shown here is derived from an EMBL/GenBank/DDBJ whole genome shotgun (WGS) entry which is preliminary data.</text>
</comment>
<reference evidence="1 2" key="1">
    <citation type="submission" date="2019-09" db="EMBL/GenBank/DDBJ databases">
        <title>Hydrogenophaga aromatica sp. nov., isolated from a para-xylene-degrading enrichment culture.</title>
        <authorList>
            <person name="Tancsics A."/>
            <person name="Banerjee S."/>
        </authorList>
    </citation>
    <scope>NUCLEOTIDE SEQUENCE [LARGE SCALE GENOMIC DNA]</scope>
    <source>
        <strain evidence="1 2">D2P1</strain>
    </source>
</reference>